<keyword evidence="5" id="KW-1185">Reference proteome</keyword>
<comment type="caution">
    <text evidence="4">The sequence shown here is derived from an EMBL/GenBank/DDBJ whole genome shotgun (WGS) entry which is preliminary data.</text>
</comment>
<sequence>MQAPTMLKIPKKYLLALAVILTGGLLLRLTVLGPTKIQTVRVTQRDLIAQVYGNGTVEAKVVVNIASKITGRLAEVSVDQGDMVKQGQVLAKLDLSELQAQNRQAKASLALAKKNAARFKALASKELVSLQEAEQYETAFLLAKEAVVASRSRLDDATIVAPEDGIIIRRELEPGATVTAGLPILLLANPETVWVKANVDESQLKGLTPGQSATITLRSAPGEKFPGQVARLAWESDRVTEELEVDVAFTPPVANFRLGEQAEVLITTGARKDAPSIPNTVLANKGKQRGVWVVENNRLLFRAVSTGIEDSHGMIEITAGLTGNEAIALAPPEKMSLLTEGQKVRVR</sequence>
<dbReference type="Gene3D" id="2.40.420.20">
    <property type="match status" value="1"/>
</dbReference>
<gene>
    <name evidence="4" type="ORF">OLX77_07405</name>
</gene>
<dbReference type="AlphaFoldDB" id="A0A9X4MNM4"/>
<dbReference type="InterPro" id="IPR006143">
    <property type="entry name" value="RND_pump_MFP"/>
</dbReference>
<name>A0A9X4MNM4_9BACT</name>
<dbReference type="Pfam" id="PF25917">
    <property type="entry name" value="BSH_RND"/>
    <property type="match status" value="1"/>
</dbReference>
<evidence type="ECO:0000313" key="5">
    <source>
        <dbReference type="Proteomes" id="UP001154240"/>
    </source>
</evidence>
<dbReference type="GO" id="GO:0015562">
    <property type="term" value="F:efflux transmembrane transporter activity"/>
    <property type="evidence" value="ECO:0007669"/>
    <property type="project" value="TreeGrafter"/>
</dbReference>
<evidence type="ECO:0000256" key="1">
    <source>
        <dbReference type="ARBA" id="ARBA00009477"/>
    </source>
</evidence>
<evidence type="ECO:0000313" key="4">
    <source>
        <dbReference type="EMBL" id="MDG4475982.1"/>
    </source>
</evidence>
<accession>A0A9X4MNM4</accession>
<proteinExistence type="inferred from homology"/>
<dbReference type="GO" id="GO:1990281">
    <property type="term" value="C:efflux pump complex"/>
    <property type="evidence" value="ECO:0007669"/>
    <property type="project" value="TreeGrafter"/>
</dbReference>
<organism evidence="4 5">
    <name type="scientific">Thiovibrio frasassiensis</name>
    <dbReference type="NCBI Taxonomy" id="2984131"/>
    <lineage>
        <taxon>Bacteria</taxon>
        <taxon>Pseudomonadati</taxon>
        <taxon>Thermodesulfobacteriota</taxon>
        <taxon>Desulfobulbia</taxon>
        <taxon>Desulfobulbales</taxon>
        <taxon>Thiovibrionaceae</taxon>
        <taxon>Thiovibrio</taxon>
    </lineage>
</organism>
<evidence type="ECO:0000259" key="3">
    <source>
        <dbReference type="Pfam" id="PF25954"/>
    </source>
</evidence>
<dbReference type="NCBIfam" id="TIGR01730">
    <property type="entry name" value="RND_mfp"/>
    <property type="match status" value="1"/>
</dbReference>
<dbReference type="PANTHER" id="PTHR30469">
    <property type="entry name" value="MULTIDRUG RESISTANCE PROTEIN MDTA"/>
    <property type="match status" value="1"/>
</dbReference>
<reference evidence="4" key="2">
    <citation type="submission" date="2022-10" db="EMBL/GenBank/DDBJ databases">
        <authorList>
            <person name="Aronson H.S."/>
        </authorList>
    </citation>
    <scope>NUCLEOTIDE SEQUENCE</scope>
    <source>
        <strain evidence="4">RS19-109</strain>
    </source>
</reference>
<evidence type="ECO:0000259" key="2">
    <source>
        <dbReference type="Pfam" id="PF25917"/>
    </source>
</evidence>
<dbReference type="Pfam" id="PF25954">
    <property type="entry name" value="Beta-barrel_RND_2"/>
    <property type="match status" value="1"/>
</dbReference>
<dbReference type="InterPro" id="IPR058792">
    <property type="entry name" value="Beta-barrel_RND_2"/>
</dbReference>
<dbReference type="Gene3D" id="2.40.50.100">
    <property type="match status" value="1"/>
</dbReference>
<dbReference type="Gene3D" id="2.40.30.170">
    <property type="match status" value="1"/>
</dbReference>
<feature type="domain" description="CusB-like beta-barrel" evidence="3">
    <location>
        <begin position="192"/>
        <end position="265"/>
    </location>
</feature>
<dbReference type="PANTHER" id="PTHR30469:SF33">
    <property type="entry name" value="SLR1207 PROTEIN"/>
    <property type="match status" value="1"/>
</dbReference>
<dbReference type="Proteomes" id="UP001154240">
    <property type="component" value="Unassembled WGS sequence"/>
</dbReference>
<protein>
    <submittedName>
        <fullName evidence="4">Efflux RND transporter periplasmic adaptor subunit</fullName>
    </submittedName>
</protein>
<dbReference type="SUPFAM" id="SSF111369">
    <property type="entry name" value="HlyD-like secretion proteins"/>
    <property type="match status" value="1"/>
</dbReference>
<reference evidence="4" key="1">
    <citation type="journal article" date="2022" name="bioRxiv">
        <title>Thiovibrio frasassiensisgen. nov., sp. nov., an autotrophic, elemental sulfur disproportionating bacterium isolated from sulfidic karst sediment, and proposal of Thiovibrionaceae fam. nov.</title>
        <authorList>
            <person name="Aronson H."/>
            <person name="Thomas C."/>
            <person name="Bhattacharyya M."/>
            <person name="Eckstein S."/>
            <person name="Jensen S."/>
            <person name="Barco R."/>
            <person name="Macalady J."/>
            <person name="Amend J."/>
        </authorList>
    </citation>
    <scope>NUCLEOTIDE SEQUENCE</scope>
    <source>
        <strain evidence="4">RS19-109</strain>
    </source>
</reference>
<dbReference type="Gene3D" id="1.10.287.470">
    <property type="entry name" value="Helix hairpin bin"/>
    <property type="match status" value="1"/>
</dbReference>
<feature type="domain" description="Multidrug resistance protein MdtA-like barrel-sandwich hybrid" evidence="2">
    <location>
        <begin position="62"/>
        <end position="181"/>
    </location>
</feature>
<dbReference type="RefSeq" id="WP_307632952.1">
    <property type="nucleotide sequence ID" value="NZ_JAPHEH010000001.1"/>
</dbReference>
<comment type="similarity">
    <text evidence="1">Belongs to the membrane fusion protein (MFP) (TC 8.A.1) family.</text>
</comment>
<dbReference type="InterPro" id="IPR058625">
    <property type="entry name" value="MdtA-like_BSH"/>
</dbReference>
<dbReference type="EMBL" id="JAPHEH010000001">
    <property type="protein sequence ID" value="MDG4475982.1"/>
    <property type="molecule type" value="Genomic_DNA"/>
</dbReference>